<feature type="binding site" evidence="7">
    <location>
        <position position="178"/>
    </location>
    <ligand>
        <name>substrate</name>
    </ligand>
</feature>
<dbReference type="UniPathway" id="UPA00138"/>
<dbReference type="PANTHER" id="PTHR21139:SF42">
    <property type="entry name" value="TRIOSEPHOSPHATE ISOMERASE"/>
    <property type="match status" value="1"/>
</dbReference>
<dbReference type="GO" id="GO:0006094">
    <property type="term" value="P:gluconeogenesis"/>
    <property type="evidence" value="ECO:0007669"/>
    <property type="project" value="UniProtKB-UniRule"/>
</dbReference>
<dbReference type="PROSITE" id="PS51440">
    <property type="entry name" value="TIM_2"/>
    <property type="match status" value="1"/>
</dbReference>
<dbReference type="GO" id="GO:0006096">
    <property type="term" value="P:glycolytic process"/>
    <property type="evidence" value="ECO:0007669"/>
    <property type="project" value="UniProtKB-UniRule"/>
</dbReference>
<evidence type="ECO:0000256" key="3">
    <source>
        <dbReference type="ARBA" id="ARBA00022432"/>
    </source>
</evidence>
<comment type="catalytic activity">
    <reaction evidence="7 8">
        <text>D-glyceraldehyde 3-phosphate = dihydroxyacetone phosphate</text>
        <dbReference type="Rhea" id="RHEA:18585"/>
        <dbReference type="ChEBI" id="CHEBI:57642"/>
        <dbReference type="ChEBI" id="CHEBI:59776"/>
        <dbReference type="EC" id="5.3.1.1"/>
    </reaction>
</comment>
<reference evidence="9 10" key="1">
    <citation type="submission" date="2019-08" db="EMBL/GenBank/DDBJ databases">
        <title>Complete genome sequence of Candidatus Uab amorphum.</title>
        <authorList>
            <person name="Shiratori T."/>
            <person name="Suzuki S."/>
            <person name="Kakizawa Y."/>
            <person name="Ishida K."/>
        </authorList>
    </citation>
    <scope>NUCLEOTIDE SEQUENCE [LARGE SCALE GENOMIC DNA]</scope>
    <source>
        <strain evidence="9 10">SRT547</strain>
    </source>
</reference>
<dbReference type="GO" id="GO:0019563">
    <property type="term" value="P:glycerol catabolic process"/>
    <property type="evidence" value="ECO:0007669"/>
    <property type="project" value="TreeGrafter"/>
</dbReference>
<gene>
    <name evidence="7" type="primary">tpiA</name>
    <name evidence="9" type="ORF">UABAM_01913</name>
</gene>
<evidence type="ECO:0000256" key="6">
    <source>
        <dbReference type="ARBA" id="ARBA00023235"/>
    </source>
</evidence>
<dbReference type="InterPro" id="IPR020861">
    <property type="entry name" value="Triosephosphate_isomerase_AS"/>
</dbReference>
<comment type="subcellular location">
    <subcellularLocation>
        <location evidence="7 8">Cytoplasm</location>
    </subcellularLocation>
</comment>
<dbReference type="InterPro" id="IPR013785">
    <property type="entry name" value="Aldolase_TIM"/>
</dbReference>
<protein>
    <recommendedName>
        <fullName evidence="7 8">Triosephosphate isomerase</fullName>
        <shortName evidence="7">TIM</shortName>
        <shortName evidence="7">TPI</shortName>
        <ecNumber evidence="7 8">5.3.1.1</ecNumber>
    </recommendedName>
    <alternativeName>
        <fullName evidence="7">Triose-phosphate isomerase</fullName>
    </alternativeName>
</protein>
<keyword evidence="3 7" id="KW-0312">Gluconeogenesis</keyword>
<feature type="binding site" evidence="7">
    <location>
        <position position="218"/>
    </location>
    <ligand>
        <name>substrate</name>
    </ligand>
</feature>
<feature type="binding site" evidence="7">
    <location>
        <begin position="9"/>
        <end position="11"/>
    </location>
    <ligand>
        <name>substrate</name>
    </ligand>
</feature>
<evidence type="ECO:0000256" key="5">
    <source>
        <dbReference type="ARBA" id="ARBA00023152"/>
    </source>
</evidence>
<dbReference type="CDD" id="cd00311">
    <property type="entry name" value="TIM"/>
    <property type="match status" value="1"/>
</dbReference>
<dbReference type="RefSeq" id="WP_151967756.1">
    <property type="nucleotide sequence ID" value="NZ_AP019860.1"/>
</dbReference>
<dbReference type="InterPro" id="IPR035990">
    <property type="entry name" value="TIM_sf"/>
</dbReference>
<dbReference type="Proteomes" id="UP000326354">
    <property type="component" value="Chromosome"/>
</dbReference>
<feature type="binding site" evidence="7">
    <location>
        <begin position="239"/>
        <end position="240"/>
    </location>
    <ligand>
        <name>substrate</name>
    </ligand>
</feature>
<accession>A0A5S9IL57</accession>
<dbReference type="GO" id="GO:0005829">
    <property type="term" value="C:cytosol"/>
    <property type="evidence" value="ECO:0007669"/>
    <property type="project" value="TreeGrafter"/>
</dbReference>
<dbReference type="GO" id="GO:0004807">
    <property type="term" value="F:triose-phosphate isomerase activity"/>
    <property type="evidence" value="ECO:0007669"/>
    <property type="project" value="UniProtKB-UniRule"/>
</dbReference>
<dbReference type="SUPFAM" id="SSF51351">
    <property type="entry name" value="Triosephosphate isomerase (TIM)"/>
    <property type="match status" value="1"/>
</dbReference>
<name>A0A5S9IL57_UABAM</name>
<dbReference type="InterPro" id="IPR022896">
    <property type="entry name" value="TrioseP_Isoase_bac/euk"/>
</dbReference>
<sequence>MRRIFIAGNWKMNTSSTEAQQLIEAIYAQTNDHEMDIAVCPPTVYLSAVSSYIKSNEQRKNLQIKLGAQNMHWEDKGAFTGEVSGQMLQDVGCTYVVLGHSERRALFSETNENINKKIHKALAIGLLPILCIGETLEERESGKEKEVITEQLTMGLKDLSPSQVETCTVAYEPVWAIGTGKTASPEMAQDMHAFIRQMLAQNYGDNVAQAVRIQYGGSVKPQNIKDLIAQADIDGALIGGASLKADSFSEIISICSA</sequence>
<dbReference type="Pfam" id="PF00121">
    <property type="entry name" value="TIM"/>
    <property type="match status" value="1"/>
</dbReference>
<dbReference type="InterPro" id="IPR000652">
    <property type="entry name" value="Triosephosphate_isomerase"/>
</dbReference>
<evidence type="ECO:0000256" key="4">
    <source>
        <dbReference type="ARBA" id="ARBA00022490"/>
    </source>
</evidence>
<dbReference type="GO" id="GO:0046166">
    <property type="term" value="P:glyceraldehyde-3-phosphate biosynthetic process"/>
    <property type="evidence" value="ECO:0007669"/>
    <property type="project" value="TreeGrafter"/>
</dbReference>
<dbReference type="NCBIfam" id="TIGR00419">
    <property type="entry name" value="tim"/>
    <property type="match status" value="1"/>
</dbReference>
<keyword evidence="4 7" id="KW-0963">Cytoplasm</keyword>
<dbReference type="Gene3D" id="3.20.20.70">
    <property type="entry name" value="Aldolase class I"/>
    <property type="match status" value="1"/>
</dbReference>
<dbReference type="EMBL" id="AP019860">
    <property type="protein sequence ID" value="BBM83560.1"/>
    <property type="molecule type" value="Genomic_DNA"/>
</dbReference>
<dbReference type="PROSITE" id="PS00171">
    <property type="entry name" value="TIM_1"/>
    <property type="match status" value="1"/>
</dbReference>
<dbReference type="EC" id="5.3.1.1" evidence="7 8"/>
<comment type="function">
    <text evidence="7">Involved in the gluconeogenesis. Catalyzes stereospecifically the conversion of dihydroxyacetone phosphate (DHAP) to D-glyceraldehyde-3-phosphate (G3P).</text>
</comment>
<dbReference type="KEGG" id="uam:UABAM_01913"/>
<keyword evidence="5 7" id="KW-0324">Glycolysis</keyword>
<evidence type="ECO:0000256" key="2">
    <source>
        <dbReference type="ARBA" id="ARBA00007422"/>
    </source>
</evidence>
<evidence type="ECO:0000313" key="10">
    <source>
        <dbReference type="Proteomes" id="UP000326354"/>
    </source>
</evidence>
<organism evidence="9 10">
    <name type="scientific">Uabimicrobium amorphum</name>
    <dbReference type="NCBI Taxonomy" id="2596890"/>
    <lineage>
        <taxon>Bacteria</taxon>
        <taxon>Pseudomonadati</taxon>
        <taxon>Planctomycetota</taxon>
        <taxon>Candidatus Uabimicrobiia</taxon>
        <taxon>Candidatus Uabimicrobiales</taxon>
        <taxon>Candidatus Uabimicrobiaceae</taxon>
        <taxon>Candidatus Uabimicrobium</taxon>
    </lineage>
</organism>
<comment type="similarity">
    <text evidence="2 7 8">Belongs to the triosephosphate isomerase family.</text>
</comment>
<dbReference type="FunFam" id="3.20.20.70:FF:000016">
    <property type="entry name" value="Triosephosphate isomerase"/>
    <property type="match status" value="1"/>
</dbReference>
<dbReference type="AlphaFoldDB" id="A0A5S9IL57"/>
<dbReference type="OrthoDB" id="9809429at2"/>
<evidence type="ECO:0000256" key="1">
    <source>
        <dbReference type="ARBA" id="ARBA00004680"/>
    </source>
</evidence>
<keyword evidence="6 7" id="KW-0413">Isomerase</keyword>
<dbReference type="HAMAP" id="MF_00147_B">
    <property type="entry name" value="TIM_B"/>
    <property type="match status" value="1"/>
</dbReference>
<comment type="pathway">
    <text evidence="7 8">Carbohydrate biosynthesis; gluconeogenesis.</text>
</comment>
<dbReference type="PANTHER" id="PTHR21139">
    <property type="entry name" value="TRIOSEPHOSPHATE ISOMERASE"/>
    <property type="match status" value="1"/>
</dbReference>
<dbReference type="UniPathway" id="UPA00109">
    <property type="reaction ID" value="UER00189"/>
</dbReference>
<evidence type="ECO:0000313" key="9">
    <source>
        <dbReference type="EMBL" id="BBM83560.1"/>
    </source>
</evidence>
<evidence type="ECO:0000256" key="7">
    <source>
        <dbReference type="HAMAP-Rule" id="MF_00147"/>
    </source>
</evidence>
<comment type="pathway">
    <text evidence="1 7 8">Carbohydrate degradation; glycolysis; D-glyceraldehyde 3-phosphate from glycerone phosphate: step 1/1.</text>
</comment>
<evidence type="ECO:0000256" key="8">
    <source>
        <dbReference type="RuleBase" id="RU363013"/>
    </source>
</evidence>
<feature type="active site" description="Proton acceptor" evidence="7">
    <location>
        <position position="172"/>
    </location>
</feature>
<proteinExistence type="inferred from homology"/>
<comment type="subunit">
    <text evidence="7 8">Homodimer.</text>
</comment>
<keyword evidence="10" id="KW-1185">Reference proteome</keyword>
<feature type="active site" description="Electrophile" evidence="7">
    <location>
        <position position="100"/>
    </location>
</feature>